<feature type="domain" description="EAL" evidence="1">
    <location>
        <begin position="17"/>
        <end position="264"/>
    </location>
</feature>
<dbReference type="Proteomes" id="UP001629246">
    <property type="component" value="Unassembled WGS sequence"/>
</dbReference>
<dbReference type="EMBL" id="JAQQFM010000009">
    <property type="protein sequence ID" value="MFL9926645.1"/>
    <property type="molecule type" value="Genomic_DNA"/>
</dbReference>
<dbReference type="PANTHER" id="PTHR33121">
    <property type="entry name" value="CYCLIC DI-GMP PHOSPHODIESTERASE PDEF"/>
    <property type="match status" value="1"/>
</dbReference>
<dbReference type="PANTHER" id="PTHR33121:SF15">
    <property type="entry name" value="BLUE LIGHT- AND TEMPERATURE-REGULATED ANTIREPRESSOR BLUF"/>
    <property type="match status" value="1"/>
</dbReference>
<evidence type="ECO:0000259" key="1">
    <source>
        <dbReference type="PROSITE" id="PS50883"/>
    </source>
</evidence>
<dbReference type="SMART" id="SM00052">
    <property type="entry name" value="EAL"/>
    <property type="match status" value="1"/>
</dbReference>
<dbReference type="RefSeq" id="WP_408159964.1">
    <property type="nucleotide sequence ID" value="NZ_JAQQFM010000009.1"/>
</dbReference>
<comment type="caution">
    <text evidence="2">The sequence shown here is derived from an EMBL/GenBank/DDBJ whole genome shotgun (WGS) entry which is preliminary data.</text>
</comment>
<reference evidence="2 3" key="1">
    <citation type="journal article" date="2024" name="Chem. Sci.">
        <title>Discovery of megapolipeptins by genome mining of a Burkholderiales bacteria collection.</title>
        <authorList>
            <person name="Paulo B.S."/>
            <person name="Recchia M.J.J."/>
            <person name="Lee S."/>
            <person name="Fergusson C.H."/>
            <person name="Romanowski S.B."/>
            <person name="Hernandez A."/>
            <person name="Krull N."/>
            <person name="Liu D.Y."/>
            <person name="Cavanagh H."/>
            <person name="Bos A."/>
            <person name="Gray C.A."/>
            <person name="Murphy B.T."/>
            <person name="Linington R.G."/>
            <person name="Eustaquio A.S."/>
        </authorList>
    </citation>
    <scope>NUCLEOTIDE SEQUENCE [LARGE SCALE GENOMIC DNA]</scope>
    <source>
        <strain evidence="2 3">RL21-008-BIB-A</strain>
    </source>
</reference>
<dbReference type="Pfam" id="PF00563">
    <property type="entry name" value="EAL"/>
    <property type="match status" value="1"/>
</dbReference>
<evidence type="ECO:0000313" key="2">
    <source>
        <dbReference type="EMBL" id="MFL9926645.1"/>
    </source>
</evidence>
<keyword evidence="3" id="KW-1185">Reference proteome</keyword>
<accession>A0ABW9AFI2</accession>
<dbReference type="Gene3D" id="3.20.20.450">
    <property type="entry name" value="EAL domain"/>
    <property type="match status" value="1"/>
</dbReference>
<organism evidence="2 3">
    <name type="scientific">Herbaspirillum lusitanum</name>
    <dbReference type="NCBI Taxonomy" id="213312"/>
    <lineage>
        <taxon>Bacteria</taxon>
        <taxon>Pseudomonadati</taxon>
        <taxon>Pseudomonadota</taxon>
        <taxon>Betaproteobacteria</taxon>
        <taxon>Burkholderiales</taxon>
        <taxon>Oxalobacteraceae</taxon>
        <taxon>Herbaspirillum</taxon>
    </lineage>
</organism>
<name>A0ABW9AFI2_9BURK</name>
<dbReference type="InterPro" id="IPR050706">
    <property type="entry name" value="Cyclic-di-GMP_PDE-like"/>
</dbReference>
<dbReference type="InterPro" id="IPR001633">
    <property type="entry name" value="EAL_dom"/>
</dbReference>
<dbReference type="InterPro" id="IPR035919">
    <property type="entry name" value="EAL_sf"/>
</dbReference>
<dbReference type="CDD" id="cd01948">
    <property type="entry name" value="EAL"/>
    <property type="match status" value="1"/>
</dbReference>
<sequence length="264" mass="29554">MHPIHAVPSENIPADNAEDACSGCRNSSAPDIEFEFAYQPIVDCATRSVYAYEALVRGPAGESAASVLAQVDDTNRYRFDQACRTKAVEGAAHLGMTELLSINFLPNAVYRPDVCIRSTFAAARKYNFPIEKIIFEVTEGERVQDRPHLVNIFKEYRRFGFQTAIDDFGAGYAGLNLLAEYQPDLVKIDMDLVRNIDQKQPRQAIVAGITRICKDLNIRVLAEGIETRAERDFLLGTGISLMQGYWFAKPLFKGLPRIPDTVWD</sequence>
<dbReference type="SUPFAM" id="SSF141868">
    <property type="entry name" value="EAL domain-like"/>
    <property type="match status" value="1"/>
</dbReference>
<evidence type="ECO:0000313" key="3">
    <source>
        <dbReference type="Proteomes" id="UP001629246"/>
    </source>
</evidence>
<gene>
    <name evidence="2" type="ORF">PQR62_20385</name>
</gene>
<protein>
    <submittedName>
        <fullName evidence="2">EAL domain-containing protein</fullName>
    </submittedName>
</protein>
<dbReference type="PROSITE" id="PS50883">
    <property type="entry name" value="EAL"/>
    <property type="match status" value="1"/>
</dbReference>
<proteinExistence type="predicted"/>